<comment type="caution">
    <text evidence="1">The sequence shown here is derived from an EMBL/GenBank/DDBJ whole genome shotgun (WGS) entry which is preliminary data.</text>
</comment>
<evidence type="ECO:0000313" key="2">
    <source>
        <dbReference type="Proteomes" id="UP001291623"/>
    </source>
</evidence>
<proteinExistence type="predicted"/>
<organism evidence="1 2">
    <name type="scientific">Anisodus tanguticus</name>
    <dbReference type="NCBI Taxonomy" id="243964"/>
    <lineage>
        <taxon>Eukaryota</taxon>
        <taxon>Viridiplantae</taxon>
        <taxon>Streptophyta</taxon>
        <taxon>Embryophyta</taxon>
        <taxon>Tracheophyta</taxon>
        <taxon>Spermatophyta</taxon>
        <taxon>Magnoliopsida</taxon>
        <taxon>eudicotyledons</taxon>
        <taxon>Gunneridae</taxon>
        <taxon>Pentapetalae</taxon>
        <taxon>asterids</taxon>
        <taxon>lamiids</taxon>
        <taxon>Solanales</taxon>
        <taxon>Solanaceae</taxon>
        <taxon>Solanoideae</taxon>
        <taxon>Hyoscyameae</taxon>
        <taxon>Anisodus</taxon>
    </lineage>
</organism>
<dbReference type="EMBL" id="JAVYJV010000004">
    <property type="protein sequence ID" value="KAK4372370.1"/>
    <property type="molecule type" value="Genomic_DNA"/>
</dbReference>
<protein>
    <submittedName>
        <fullName evidence="1">Uncharacterized protein</fullName>
    </submittedName>
</protein>
<accession>A0AAE1VTS5</accession>
<name>A0AAE1VTS5_9SOLA</name>
<dbReference type="PANTHER" id="PTHR32285:SF36">
    <property type="entry name" value="PROTEIN TRICHOME BIREFRINGENCE-LIKE 38"/>
    <property type="match status" value="1"/>
</dbReference>
<dbReference type="PANTHER" id="PTHR32285">
    <property type="entry name" value="PROTEIN TRICHOME BIREFRINGENCE-LIKE 9-RELATED"/>
    <property type="match status" value="1"/>
</dbReference>
<reference evidence="1" key="1">
    <citation type="submission" date="2023-12" db="EMBL/GenBank/DDBJ databases">
        <title>Genome assembly of Anisodus tanguticus.</title>
        <authorList>
            <person name="Wang Y.-J."/>
        </authorList>
    </citation>
    <scope>NUCLEOTIDE SEQUENCE</scope>
    <source>
        <strain evidence="1">KB-2021</strain>
        <tissue evidence="1">Leaf</tissue>
    </source>
</reference>
<sequence length="211" mass="24909">MPKNMDYMLTYSVPQQGHLILLSYDTLANANYNIIMGLTQHVPRKTSPSNSLENSLYKEILNFVTQYAHINEEKIKKNAKKEKRIIVSLGHREEFVCIKYGKPNLEYLKYRWLPKGCVLPRFDGKKFLEKIQRKEDNDYGVEVIRFHSDYMVDIEVVPNVGRVLKLNSMKNGRIWKEADVLIFHTWLWYPRSDSKQPKQFLIKSILSSLRI</sequence>
<keyword evidence="2" id="KW-1185">Reference proteome</keyword>
<dbReference type="InterPro" id="IPR029962">
    <property type="entry name" value="TBL"/>
</dbReference>
<dbReference type="GO" id="GO:0005794">
    <property type="term" value="C:Golgi apparatus"/>
    <property type="evidence" value="ECO:0007669"/>
    <property type="project" value="TreeGrafter"/>
</dbReference>
<dbReference type="GO" id="GO:0016413">
    <property type="term" value="F:O-acetyltransferase activity"/>
    <property type="evidence" value="ECO:0007669"/>
    <property type="project" value="InterPro"/>
</dbReference>
<dbReference type="Proteomes" id="UP001291623">
    <property type="component" value="Unassembled WGS sequence"/>
</dbReference>
<gene>
    <name evidence="1" type="ORF">RND71_007754</name>
</gene>
<evidence type="ECO:0000313" key="1">
    <source>
        <dbReference type="EMBL" id="KAK4372370.1"/>
    </source>
</evidence>
<dbReference type="AlphaFoldDB" id="A0AAE1VTS5"/>